<dbReference type="Pfam" id="PF06296">
    <property type="entry name" value="RelE"/>
    <property type="match status" value="1"/>
</dbReference>
<dbReference type="EMBL" id="FMAC01000018">
    <property type="protein sequence ID" value="SCB38961.1"/>
    <property type="molecule type" value="Genomic_DNA"/>
</dbReference>
<dbReference type="PIRSF" id="PIRSF039032">
    <property type="entry name" value="HigB-2"/>
    <property type="match status" value="1"/>
</dbReference>
<dbReference type="AlphaFoldDB" id="A0A1C3WG28"/>
<evidence type="ECO:0000313" key="2">
    <source>
        <dbReference type="Proteomes" id="UP000186228"/>
    </source>
</evidence>
<organism evidence="1 2">
    <name type="scientific">Rhizobium hainanense</name>
    <dbReference type="NCBI Taxonomy" id="52131"/>
    <lineage>
        <taxon>Bacteria</taxon>
        <taxon>Pseudomonadati</taxon>
        <taxon>Pseudomonadota</taxon>
        <taxon>Alphaproteobacteria</taxon>
        <taxon>Hyphomicrobiales</taxon>
        <taxon>Rhizobiaceae</taxon>
        <taxon>Rhizobium/Agrobacterium group</taxon>
        <taxon>Rhizobium</taxon>
    </lineage>
</organism>
<gene>
    <name evidence="1" type="ORF">GA0061100_11831</name>
</gene>
<name>A0A1C3WG28_9HYPH</name>
<dbReference type="OrthoDB" id="9812066at2"/>
<protein>
    <submittedName>
        <fullName evidence="1">RelE toxin of RelE / RelB toxin-antitoxin system</fullName>
    </submittedName>
</protein>
<sequence length="124" mass="13776">MHTVIETPAYLASAKDESVTEDERNAIVSYLAANPDAGVIMSGTGGARKLRFAARGKGKSGGYRIITFYADEDIPVFLLDIYSKDTQANLSQAERNELREILTALPQVWRKSLSEQVKKIRSRK</sequence>
<reference evidence="2" key="1">
    <citation type="submission" date="2016-08" db="EMBL/GenBank/DDBJ databases">
        <authorList>
            <person name="Varghese N."/>
            <person name="Submissions Spin"/>
        </authorList>
    </citation>
    <scope>NUCLEOTIDE SEQUENCE [LARGE SCALE GENOMIC DNA]</scope>
    <source>
        <strain evidence="2">CCBAU 57015</strain>
    </source>
</reference>
<evidence type="ECO:0000313" key="1">
    <source>
        <dbReference type="EMBL" id="SCB38961.1"/>
    </source>
</evidence>
<dbReference type="Proteomes" id="UP000186228">
    <property type="component" value="Unassembled WGS sequence"/>
</dbReference>
<accession>A0A1C3WG28</accession>
<dbReference type="STRING" id="52131.GA0061100_11831"/>
<dbReference type="RefSeq" id="WP_075856842.1">
    <property type="nucleotide sequence ID" value="NZ_FMAC01000018.1"/>
</dbReference>
<dbReference type="InterPro" id="IPR009387">
    <property type="entry name" value="HigB-2"/>
</dbReference>
<keyword evidence="2" id="KW-1185">Reference proteome</keyword>
<proteinExistence type="predicted"/>